<evidence type="ECO:0000256" key="7">
    <source>
        <dbReference type="ARBA" id="ARBA00022737"/>
    </source>
</evidence>
<protein>
    <recommendedName>
        <fullName evidence="12">Formate dehydrogenase iron-sulfur subunit</fullName>
    </recommendedName>
</protein>
<evidence type="ECO:0000256" key="11">
    <source>
        <dbReference type="ARBA" id="ARBA00023136"/>
    </source>
</evidence>
<feature type="binding site" evidence="13">
    <location>
        <position position="143"/>
    </location>
    <ligand>
        <name>[4Fe-4S] cluster</name>
        <dbReference type="ChEBI" id="CHEBI:49883"/>
        <label>3</label>
    </ligand>
</feature>
<dbReference type="Proteomes" id="UP000251647">
    <property type="component" value="Unassembled WGS sequence"/>
</dbReference>
<feature type="binding site" evidence="13">
    <location>
        <position position="108"/>
    </location>
    <ligand>
        <name>[4Fe-4S] cluster</name>
        <dbReference type="ChEBI" id="CHEBI:49883"/>
        <label>3</label>
    </ligand>
</feature>
<dbReference type="Gene3D" id="3.30.70.20">
    <property type="match status" value="2"/>
</dbReference>
<comment type="cofactor">
    <cofactor evidence="12 13">
        <name>[4Fe-4S] cluster</name>
        <dbReference type="ChEBI" id="CHEBI:49883"/>
    </cofactor>
    <text evidence="12 13">Binds 4 [4Fe-4S] clusters per subunit.</text>
</comment>
<evidence type="ECO:0000256" key="3">
    <source>
        <dbReference type="ARBA" id="ARBA00022475"/>
    </source>
</evidence>
<comment type="function">
    <text evidence="12">The beta chain is an electron transfer unit containing 4 cysteine clusters involved in the formation of iron-sulfur centers.</text>
</comment>
<evidence type="ECO:0000313" key="16">
    <source>
        <dbReference type="EMBL" id="SPY27424.1"/>
    </source>
</evidence>
<dbReference type="InterPro" id="IPR038384">
    <property type="entry name" value="Formate_DH_C_sf"/>
</dbReference>
<feature type="binding site" evidence="13">
    <location>
        <position position="45"/>
    </location>
    <ligand>
        <name>[4Fe-4S] cluster</name>
        <dbReference type="ChEBI" id="CHEBI:49883"/>
        <label>1</label>
    </ligand>
</feature>
<dbReference type="GO" id="GO:0015944">
    <property type="term" value="P:formate oxidation"/>
    <property type="evidence" value="ECO:0007669"/>
    <property type="project" value="UniProtKB-UniRule"/>
</dbReference>
<feature type="compositionally biased region" description="Polar residues" evidence="14">
    <location>
        <begin position="1"/>
        <end position="18"/>
    </location>
</feature>
<organism evidence="16 17">
    <name type="scientific">Photobacterium damselae</name>
    <dbReference type="NCBI Taxonomy" id="38293"/>
    <lineage>
        <taxon>Bacteria</taxon>
        <taxon>Pseudomonadati</taxon>
        <taxon>Pseudomonadota</taxon>
        <taxon>Gammaproteobacteria</taxon>
        <taxon>Vibrionales</taxon>
        <taxon>Vibrionaceae</taxon>
        <taxon>Photobacterium</taxon>
    </lineage>
</organism>
<dbReference type="PROSITE" id="PS51379">
    <property type="entry name" value="4FE4S_FER_2"/>
    <property type="match status" value="2"/>
</dbReference>
<dbReference type="InterPro" id="IPR014603">
    <property type="entry name" value="Formate_DH_Fe-S_su"/>
</dbReference>
<dbReference type="GO" id="GO:0045333">
    <property type="term" value="P:cellular respiration"/>
    <property type="evidence" value="ECO:0007669"/>
    <property type="project" value="InterPro"/>
</dbReference>
<reference evidence="16 17" key="1">
    <citation type="submission" date="2018-06" db="EMBL/GenBank/DDBJ databases">
        <authorList>
            <consortium name="Pathogen Informatics"/>
            <person name="Doyle S."/>
        </authorList>
    </citation>
    <scope>NUCLEOTIDE SEQUENCE [LARGE SCALE GENOMIC DNA]</scope>
    <source>
        <strain evidence="16 17">NCTC11647</strain>
    </source>
</reference>
<evidence type="ECO:0000256" key="10">
    <source>
        <dbReference type="ARBA" id="ARBA00023014"/>
    </source>
</evidence>
<dbReference type="InterPro" id="IPR017896">
    <property type="entry name" value="4Fe4S_Fe-S-bd"/>
</dbReference>
<feature type="binding site" evidence="13">
    <location>
        <position position="139"/>
    </location>
    <ligand>
        <name>[4Fe-4S] cluster</name>
        <dbReference type="ChEBI" id="CHEBI:49883"/>
        <label>4</label>
    </ligand>
</feature>
<proteinExistence type="predicted"/>
<evidence type="ECO:0000256" key="4">
    <source>
        <dbReference type="ARBA" id="ARBA00022485"/>
    </source>
</evidence>
<evidence type="ECO:0000256" key="6">
    <source>
        <dbReference type="ARBA" id="ARBA00022723"/>
    </source>
</evidence>
<feature type="binding site" evidence="13">
    <location>
        <position position="39"/>
    </location>
    <ligand>
        <name>[4Fe-4S] cluster</name>
        <dbReference type="ChEBI" id="CHEBI:49883"/>
        <label>1</label>
    </ligand>
</feature>
<keyword evidence="7" id="KW-0677">Repeat</keyword>
<dbReference type="PANTHER" id="PTHR43545:SF6">
    <property type="entry name" value="FORMATE DEHYDROGENASE, NITRATE-INDUCIBLE, IRON-SULFUR SUBUNIT"/>
    <property type="match status" value="1"/>
</dbReference>
<dbReference type="RefSeq" id="WP_005300903.1">
    <property type="nucleotide sequence ID" value="NZ_PYOG01000001.1"/>
</dbReference>
<feature type="binding site" evidence="13">
    <location>
        <position position="179"/>
    </location>
    <ligand>
        <name>[4Fe-4S] cluster</name>
        <dbReference type="ChEBI" id="CHEBI:49883"/>
        <label>1</label>
    </ligand>
</feature>
<evidence type="ECO:0000256" key="9">
    <source>
        <dbReference type="ARBA" id="ARBA00023004"/>
    </source>
</evidence>
<feature type="binding site" evidence="13">
    <location>
        <position position="163"/>
    </location>
    <ligand>
        <name>[4Fe-4S] cluster</name>
        <dbReference type="ChEBI" id="CHEBI:49883"/>
        <label>2</label>
    </ligand>
</feature>
<dbReference type="CDD" id="cd10558">
    <property type="entry name" value="FDH-N"/>
    <property type="match status" value="1"/>
</dbReference>
<dbReference type="PANTHER" id="PTHR43545">
    <property type="entry name" value="FORMATE DEHYDROGENASE, NITRATE-INDUCIBLE, IRON-SULFUR SUBUNIT"/>
    <property type="match status" value="1"/>
</dbReference>
<feature type="domain" description="4Fe-4S ferredoxin-type" evidence="15">
    <location>
        <begin position="124"/>
        <end position="153"/>
    </location>
</feature>
<dbReference type="GO" id="GO:0051539">
    <property type="term" value="F:4 iron, 4 sulfur cluster binding"/>
    <property type="evidence" value="ECO:0007669"/>
    <property type="project" value="UniProtKB-UniRule"/>
</dbReference>
<feature type="binding site" evidence="13">
    <location>
        <position position="133"/>
    </location>
    <ligand>
        <name>[4Fe-4S] cluster</name>
        <dbReference type="ChEBI" id="CHEBI:49883"/>
        <label>4</label>
    </ligand>
</feature>
<keyword evidence="2 12" id="KW-0813">Transport</keyword>
<keyword evidence="11 12" id="KW-0472">Membrane</keyword>
<dbReference type="InterPro" id="IPR051555">
    <property type="entry name" value="FDH_Electron_Transfer_Unit"/>
</dbReference>
<dbReference type="PROSITE" id="PS00198">
    <property type="entry name" value="4FE4S_FER_1"/>
    <property type="match status" value="2"/>
</dbReference>
<evidence type="ECO:0000256" key="1">
    <source>
        <dbReference type="ARBA" id="ARBA00004236"/>
    </source>
</evidence>
<dbReference type="GO" id="GO:0046872">
    <property type="term" value="F:metal ion binding"/>
    <property type="evidence" value="ECO:0007669"/>
    <property type="project" value="UniProtKB-UniRule"/>
</dbReference>
<dbReference type="Pfam" id="PF13247">
    <property type="entry name" value="Fer4_11"/>
    <property type="match status" value="1"/>
</dbReference>
<gene>
    <name evidence="16" type="primary">fdoH</name>
    <name evidence="16" type="ORF">NCTC11647_00478</name>
</gene>
<evidence type="ECO:0000256" key="8">
    <source>
        <dbReference type="ARBA" id="ARBA00022982"/>
    </source>
</evidence>
<feature type="domain" description="4Fe-4S ferredoxin-type" evidence="15">
    <location>
        <begin position="91"/>
        <end position="123"/>
    </location>
</feature>
<dbReference type="Gene3D" id="1.20.5.480">
    <property type="entry name" value="Single helix bin"/>
    <property type="match status" value="1"/>
</dbReference>
<accession>A0A2T3QQT4</accession>
<evidence type="ECO:0000256" key="12">
    <source>
        <dbReference type="PIRNR" id="PIRNR036298"/>
    </source>
</evidence>
<sequence length="296" mass="32676">MGMESQNIIRSSATSSITPAPHGRERQIEITKLIDVTCCTGCKGCMDACGEWNNLRGKVGTFEGSYQNPPNTTAEVWTTIHFKEIEEDNKFKWLFSKHSCMHCSDPGCLKACPEPGAIVQYENGVVDFDSEKCVGCGYCIAGCPFDIPRMNPVDNRVYKCTLCLDRLQAGQVPSCVKTCPTGALRFGSREEILEYANERVAALKAKGHSKAGIYNPEGVNGTHVIYILHDVTDPERYDLPKDPKISETVKLWKDDFKPLAAAGIVGTLALAAIHRVTVGRSRVKEEEDRNQKGDEK</sequence>
<dbReference type="OrthoDB" id="9779457at2"/>
<dbReference type="GO" id="GO:0005886">
    <property type="term" value="C:plasma membrane"/>
    <property type="evidence" value="ECO:0007669"/>
    <property type="project" value="UniProtKB-SubCell"/>
</dbReference>
<feature type="binding site" evidence="13">
    <location>
        <position position="42"/>
    </location>
    <ligand>
        <name>[4Fe-4S] cluster</name>
        <dbReference type="ChEBI" id="CHEBI:49883"/>
        <label>1</label>
    </ligand>
</feature>
<feature type="binding site" evidence="13">
    <location>
        <position position="112"/>
    </location>
    <ligand>
        <name>[4Fe-4S] cluster</name>
        <dbReference type="ChEBI" id="CHEBI:49883"/>
        <label>4</label>
    </ligand>
</feature>
<feature type="binding site" evidence="13">
    <location>
        <position position="100"/>
    </location>
    <ligand>
        <name>[4Fe-4S] cluster</name>
        <dbReference type="ChEBI" id="CHEBI:49883"/>
        <label>3</label>
    </ligand>
</feature>
<evidence type="ECO:0000256" key="14">
    <source>
        <dbReference type="SAM" id="MobiDB-lite"/>
    </source>
</evidence>
<feature type="region of interest" description="Disordered" evidence="14">
    <location>
        <begin position="1"/>
        <end position="24"/>
    </location>
</feature>
<feature type="binding site" evidence="13">
    <location>
        <position position="136"/>
    </location>
    <ligand>
        <name>[4Fe-4S] cluster</name>
        <dbReference type="ChEBI" id="CHEBI:49883"/>
        <label>4</label>
    </ligand>
</feature>
<keyword evidence="9 12" id="KW-0408">Iron</keyword>
<dbReference type="SUPFAM" id="SSF54862">
    <property type="entry name" value="4Fe-4S ferredoxins"/>
    <property type="match status" value="1"/>
</dbReference>
<dbReference type="PIRSF" id="PIRSF036298">
    <property type="entry name" value="FDH_4Fe4S"/>
    <property type="match status" value="1"/>
</dbReference>
<keyword evidence="8 12" id="KW-0249">Electron transport</keyword>
<feature type="binding site" evidence="13">
    <location>
        <position position="175"/>
    </location>
    <ligand>
        <name>[4Fe-4S] cluster</name>
        <dbReference type="ChEBI" id="CHEBI:49883"/>
        <label>2</label>
    </ligand>
</feature>
<evidence type="ECO:0000259" key="15">
    <source>
        <dbReference type="PROSITE" id="PS51379"/>
    </source>
</evidence>
<dbReference type="NCBIfam" id="TIGR01582">
    <property type="entry name" value="FDH-beta"/>
    <property type="match status" value="1"/>
</dbReference>
<dbReference type="AlphaFoldDB" id="A0A2T3QQT4"/>
<evidence type="ECO:0000256" key="5">
    <source>
        <dbReference type="ARBA" id="ARBA00022692"/>
    </source>
</evidence>
<dbReference type="InterPro" id="IPR006470">
    <property type="entry name" value="Formate_DH_bsu_Proteobacteria"/>
</dbReference>
<evidence type="ECO:0000256" key="13">
    <source>
        <dbReference type="PIRSR" id="PIRSR036298-50"/>
    </source>
</evidence>
<name>A0A2T3QQT4_PHODM</name>
<keyword evidence="5" id="KW-0812">Transmembrane</keyword>
<keyword evidence="4 12" id="KW-0004">4Fe-4S</keyword>
<evidence type="ECO:0000313" key="17">
    <source>
        <dbReference type="Proteomes" id="UP000251647"/>
    </source>
</evidence>
<keyword evidence="10 12" id="KW-0411">Iron-sulfur</keyword>
<feature type="binding site" evidence="13">
    <location>
        <position position="160"/>
    </location>
    <ligand>
        <name>[4Fe-4S] cluster</name>
        <dbReference type="ChEBI" id="CHEBI:49883"/>
        <label>2</label>
    </ligand>
</feature>
<dbReference type="EMBL" id="UATL01000001">
    <property type="protein sequence ID" value="SPY27424.1"/>
    <property type="molecule type" value="Genomic_DNA"/>
</dbReference>
<keyword evidence="6 12" id="KW-0479">Metal-binding</keyword>
<feature type="binding site" evidence="13">
    <location>
        <position position="49"/>
    </location>
    <ligand>
        <name>[4Fe-4S] cluster</name>
        <dbReference type="ChEBI" id="CHEBI:49883"/>
        <label>2</label>
    </ligand>
</feature>
<feature type="binding site" evidence="13">
    <location>
        <position position="103"/>
    </location>
    <ligand>
        <name>[4Fe-4S] cluster</name>
        <dbReference type="ChEBI" id="CHEBI:49883"/>
        <label>3</label>
    </ligand>
</feature>
<dbReference type="Pfam" id="PF09163">
    <property type="entry name" value="Form-deh_trans"/>
    <property type="match status" value="1"/>
</dbReference>
<dbReference type="InterPro" id="IPR017900">
    <property type="entry name" value="4Fe4S_Fe_S_CS"/>
</dbReference>
<comment type="subcellular location">
    <subcellularLocation>
        <location evidence="1">Cell membrane</location>
    </subcellularLocation>
</comment>
<evidence type="ECO:0000256" key="2">
    <source>
        <dbReference type="ARBA" id="ARBA00022448"/>
    </source>
</evidence>
<dbReference type="InterPro" id="IPR015246">
    <property type="entry name" value="Formate_DH_TM"/>
</dbReference>
<keyword evidence="3 12" id="KW-1003">Cell membrane</keyword>